<dbReference type="Pfam" id="PF03466">
    <property type="entry name" value="LysR_substrate"/>
    <property type="match status" value="1"/>
</dbReference>
<dbReference type="PANTHER" id="PTHR30537:SF3">
    <property type="entry name" value="TRANSCRIPTIONAL REGULATORY PROTEIN"/>
    <property type="match status" value="1"/>
</dbReference>
<comment type="caution">
    <text evidence="6">The sequence shown here is derived from an EMBL/GenBank/DDBJ whole genome shotgun (WGS) entry which is preliminary data.</text>
</comment>
<protein>
    <submittedName>
        <fullName evidence="6">LysR family transcriptional regulator</fullName>
    </submittedName>
</protein>
<accession>A0A540X153</accession>
<organism evidence="6 7">
    <name type="scientific">Myxococcus llanfairpwllgwyngyllgogerychwyrndrobwllllantysiliogogogochensis</name>
    <dbReference type="NCBI Taxonomy" id="2590453"/>
    <lineage>
        <taxon>Bacteria</taxon>
        <taxon>Pseudomonadati</taxon>
        <taxon>Myxococcota</taxon>
        <taxon>Myxococcia</taxon>
        <taxon>Myxococcales</taxon>
        <taxon>Cystobacterineae</taxon>
        <taxon>Myxococcaceae</taxon>
        <taxon>Myxococcus</taxon>
    </lineage>
</organism>
<feature type="domain" description="HTH lysR-type" evidence="5">
    <location>
        <begin position="3"/>
        <end position="60"/>
    </location>
</feature>
<dbReference type="Gene3D" id="1.10.10.10">
    <property type="entry name" value="Winged helix-like DNA-binding domain superfamily/Winged helix DNA-binding domain"/>
    <property type="match status" value="1"/>
</dbReference>
<dbReference type="Pfam" id="PF00126">
    <property type="entry name" value="HTH_1"/>
    <property type="match status" value="1"/>
</dbReference>
<keyword evidence="2" id="KW-0805">Transcription regulation</keyword>
<dbReference type="GO" id="GO:0003700">
    <property type="term" value="F:DNA-binding transcription factor activity"/>
    <property type="evidence" value="ECO:0007669"/>
    <property type="project" value="InterPro"/>
</dbReference>
<dbReference type="Gene3D" id="3.40.190.290">
    <property type="match status" value="1"/>
</dbReference>
<gene>
    <name evidence="6" type="ORF">FJV41_16070</name>
</gene>
<dbReference type="InterPro" id="IPR005119">
    <property type="entry name" value="LysR_subst-bd"/>
</dbReference>
<evidence type="ECO:0000256" key="1">
    <source>
        <dbReference type="ARBA" id="ARBA00009437"/>
    </source>
</evidence>
<proteinExistence type="inferred from homology"/>
<keyword evidence="3" id="KW-0238">DNA-binding</keyword>
<evidence type="ECO:0000256" key="2">
    <source>
        <dbReference type="ARBA" id="ARBA00023015"/>
    </source>
</evidence>
<evidence type="ECO:0000313" key="7">
    <source>
        <dbReference type="Proteomes" id="UP000315369"/>
    </source>
</evidence>
<reference evidence="6 7" key="1">
    <citation type="submission" date="2019-06" db="EMBL/GenBank/DDBJ databases">
        <authorList>
            <person name="Livingstone P."/>
            <person name="Whitworth D."/>
        </authorList>
    </citation>
    <scope>NUCLEOTIDE SEQUENCE [LARGE SCALE GENOMIC DNA]</scope>
    <source>
        <strain evidence="6 7">AM401</strain>
    </source>
</reference>
<dbReference type="PROSITE" id="PS50931">
    <property type="entry name" value="HTH_LYSR"/>
    <property type="match status" value="1"/>
</dbReference>
<dbReference type="SUPFAM" id="SSF46785">
    <property type="entry name" value="Winged helix' DNA-binding domain"/>
    <property type="match status" value="1"/>
</dbReference>
<evidence type="ECO:0000256" key="4">
    <source>
        <dbReference type="ARBA" id="ARBA00023163"/>
    </source>
</evidence>
<dbReference type="OrthoDB" id="5338251at2"/>
<dbReference type="AlphaFoldDB" id="A0A540X153"/>
<keyword evidence="7" id="KW-1185">Reference proteome</keyword>
<comment type="similarity">
    <text evidence="1">Belongs to the LysR transcriptional regulatory family.</text>
</comment>
<evidence type="ECO:0000313" key="6">
    <source>
        <dbReference type="EMBL" id="TQF15001.1"/>
    </source>
</evidence>
<dbReference type="InterPro" id="IPR036388">
    <property type="entry name" value="WH-like_DNA-bd_sf"/>
</dbReference>
<dbReference type="InterPro" id="IPR058163">
    <property type="entry name" value="LysR-type_TF_proteobact-type"/>
</dbReference>
<name>A0A540X153_9BACT</name>
<dbReference type="SUPFAM" id="SSF53850">
    <property type="entry name" value="Periplasmic binding protein-like II"/>
    <property type="match status" value="1"/>
</dbReference>
<dbReference type="InterPro" id="IPR000847">
    <property type="entry name" value="LysR_HTH_N"/>
</dbReference>
<keyword evidence="4" id="KW-0804">Transcription</keyword>
<evidence type="ECO:0000256" key="3">
    <source>
        <dbReference type="ARBA" id="ARBA00023125"/>
    </source>
</evidence>
<dbReference type="GO" id="GO:0006351">
    <property type="term" value="P:DNA-templated transcription"/>
    <property type="evidence" value="ECO:0007669"/>
    <property type="project" value="TreeGrafter"/>
</dbReference>
<dbReference type="InterPro" id="IPR036390">
    <property type="entry name" value="WH_DNA-bd_sf"/>
</dbReference>
<dbReference type="Proteomes" id="UP000315369">
    <property type="component" value="Unassembled WGS sequence"/>
</dbReference>
<dbReference type="PANTHER" id="PTHR30537">
    <property type="entry name" value="HTH-TYPE TRANSCRIPTIONAL REGULATOR"/>
    <property type="match status" value="1"/>
</dbReference>
<dbReference type="GO" id="GO:0043565">
    <property type="term" value="F:sequence-specific DNA binding"/>
    <property type="evidence" value="ECO:0007669"/>
    <property type="project" value="TreeGrafter"/>
</dbReference>
<sequence length="300" mass="32619">MDMRWDDLRYLLSVARQGSLAGAARELRVDATTVGRRLAALEKALGTRLVLRGSRTLGLTEDAEAVVARAREMEDSLRLLHDSVSDEAKAEGTVRLAATEYLAQALLAAHLGELHARHPGLNLELVVGTDVVDLQRGDADLALRLIPPRGDALVVRKVGEIAFAMYASRGYLRRRGAPRPGDFREHTVLVYRMALTSGEESEELKRVTAGGRRLLQSNSTAVLREAAAAGLGVALLPCLSGERDARLTRVGAGVLAKRPLWLTFHKDLQRSPRVRAVSDWVAEVCRREKAGLAGTQAASR</sequence>
<dbReference type="EMBL" id="VIFM01000054">
    <property type="protein sequence ID" value="TQF15001.1"/>
    <property type="molecule type" value="Genomic_DNA"/>
</dbReference>
<evidence type="ECO:0000259" key="5">
    <source>
        <dbReference type="PROSITE" id="PS50931"/>
    </source>
</evidence>